<feature type="non-terminal residue" evidence="1">
    <location>
        <position position="97"/>
    </location>
</feature>
<sequence length="97" mass="11024">RSCTDVDQCLQCHCSTRCSKGLCLYNGQCDKGWFALGCQYNDLATIQGVSITAGQGRSSYFLEDNKDQTCDDYVADVTVSWNREYMLTWVRLVMKEI</sequence>
<keyword evidence="1" id="KW-0675">Receptor</keyword>
<comment type="caution">
    <text evidence="1">The sequence shown here is derived from an EMBL/GenBank/DDBJ whole genome shotgun (WGS) entry which is preliminary data.</text>
</comment>
<keyword evidence="1" id="KW-0808">Transferase</keyword>
<reference evidence="1" key="2">
    <citation type="submission" date="2023-04" db="EMBL/GenBank/DDBJ databases">
        <authorList>
            <person name="Bu L."/>
            <person name="Lu L."/>
            <person name="Laidemitt M.R."/>
            <person name="Zhang S.M."/>
            <person name="Mutuku M."/>
            <person name="Mkoji G."/>
            <person name="Steinauer M."/>
            <person name="Loker E.S."/>
        </authorList>
    </citation>
    <scope>NUCLEOTIDE SEQUENCE</scope>
    <source>
        <strain evidence="1">KasaAsao</strain>
        <tissue evidence="1">Whole Snail</tissue>
    </source>
</reference>
<name>A0AAD8B2E5_BIOPF</name>
<keyword evidence="1" id="KW-0418">Kinase</keyword>
<organism evidence="1 2">
    <name type="scientific">Biomphalaria pfeifferi</name>
    <name type="common">Bloodfluke planorb</name>
    <name type="synonym">Freshwater snail</name>
    <dbReference type="NCBI Taxonomy" id="112525"/>
    <lineage>
        <taxon>Eukaryota</taxon>
        <taxon>Metazoa</taxon>
        <taxon>Spiralia</taxon>
        <taxon>Lophotrochozoa</taxon>
        <taxon>Mollusca</taxon>
        <taxon>Gastropoda</taxon>
        <taxon>Heterobranchia</taxon>
        <taxon>Euthyneura</taxon>
        <taxon>Panpulmonata</taxon>
        <taxon>Hygrophila</taxon>
        <taxon>Lymnaeoidea</taxon>
        <taxon>Planorbidae</taxon>
        <taxon>Biomphalaria</taxon>
    </lineage>
</organism>
<reference evidence="1" key="1">
    <citation type="journal article" date="2023" name="PLoS Negl. Trop. Dis.">
        <title>A genome sequence for Biomphalaria pfeifferi, the major vector snail for the human-infecting parasite Schistosoma mansoni.</title>
        <authorList>
            <person name="Bu L."/>
            <person name="Lu L."/>
            <person name="Laidemitt M.R."/>
            <person name="Zhang S.M."/>
            <person name="Mutuku M."/>
            <person name="Mkoji G."/>
            <person name="Steinauer M."/>
            <person name="Loker E.S."/>
        </authorList>
    </citation>
    <scope>NUCLEOTIDE SEQUENCE</scope>
    <source>
        <strain evidence="1">KasaAsao</strain>
    </source>
</reference>
<feature type="non-terminal residue" evidence="1">
    <location>
        <position position="1"/>
    </location>
</feature>
<protein>
    <submittedName>
        <fullName evidence="1">Tyrosine-protein kinase receptor Tie-2</fullName>
    </submittedName>
</protein>
<evidence type="ECO:0000313" key="1">
    <source>
        <dbReference type="EMBL" id="KAK0046252.1"/>
    </source>
</evidence>
<gene>
    <name evidence="1" type="ORF">Bpfe_024306</name>
</gene>
<accession>A0AAD8B2E5</accession>
<keyword evidence="2" id="KW-1185">Reference proteome</keyword>
<dbReference type="EMBL" id="JASAOG010000168">
    <property type="protein sequence ID" value="KAK0046252.1"/>
    <property type="molecule type" value="Genomic_DNA"/>
</dbReference>
<dbReference type="AlphaFoldDB" id="A0AAD8B2E5"/>
<proteinExistence type="predicted"/>
<evidence type="ECO:0000313" key="2">
    <source>
        <dbReference type="Proteomes" id="UP001233172"/>
    </source>
</evidence>
<dbReference type="Proteomes" id="UP001233172">
    <property type="component" value="Unassembled WGS sequence"/>
</dbReference>
<dbReference type="GO" id="GO:0016301">
    <property type="term" value="F:kinase activity"/>
    <property type="evidence" value="ECO:0007669"/>
    <property type="project" value="UniProtKB-KW"/>
</dbReference>